<dbReference type="InParanoid" id="A0A6P7FS11"/>
<dbReference type="PROSITE" id="PS50879">
    <property type="entry name" value="RNASE_H_1"/>
    <property type="match status" value="1"/>
</dbReference>
<name>A0A6P7FS11_DIAVI</name>
<evidence type="ECO:0000259" key="1">
    <source>
        <dbReference type="PROSITE" id="PS50879"/>
    </source>
</evidence>
<protein>
    <submittedName>
        <fullName evidence="2">Uncharacterized protein LOC114330473</fullName>
    </submittedName>
</protein>
<dbReference type="RefSeq" id="XP_028135620.1">
    <property type="nucleotide sequence ID" value="XM_028279819.1"/>
</dbReference>
<dbReference type="PANTHER" id="PTHR47723">
    <property type="entry name" value="OS05G0353850 PROTEIN"/>
    <property type="match status" value="1"/>
</dbReference>
<proteinExistence type="predicted"/>
<dbReference type="InterPro" id="IPR036397">
    <property type="entry name" value="RNaseH_sf"/>
</dbReference>
<organism evidence="2">
    <name type="scientific">Diabrotica virgifera virgifera</name>
    <name type="common">western corn rootworm</name>
    <dbReference type="NCBI Taxonomy" id="50390"/>
    <lineage>
        <taxon>Eukaryota</taxon>
        <taxon>Metazoa</taxon>
        <taxon>Ecdysozoa</taxon>
        <taxon>Arthropoda</taxon>
        <taxon>Hexapoda</taxon>
        <taxon>Insecta</taxon>
        <taxon>Pterygota</taxon>
        <taxon>Neoptera</taxon>
        <taxon>Endopterygota</taxon>
        <taxon>Coleoptera</taxon>
        <taxon>Polyphaga</taxon>
        <taxon>Cucujiformia</taxon>
        <taxon>Chrysomeloidea</taxon>
        <taxon>Chrysomelidae</taxon>
        <taxon>Galerucinae</taxon>
        <taxon>Diabroticina</taxon>
        <taxon>Diabroticites</taxon>
        <taxon>Diabrotica</taxon>
    </lineage>
</organism>
<accession>A0A6P7FS11</accession>
<dbReference type="InterPro" id="IPR053151">
    <property type="entry name" value="RNase_H-like"/>
</dbReference>
<sequence>MSQYTLMDQKNTDGTGCAFVIPKRIQKHYKLHKNTSIYTAEAIAILKALEYVQQEDEQNAVIFSDSLSVLKILKSNSNTTNDIIFNIQTIIKKLQDQNKFIKFFWVKAHVGITTNEVADKIAKESIEMGEQINCQLTTDEQINISKHKMMRKWSYLWQEYTFTNPTRYTRIETKLRKKPWYNKFDYNRKSITTISRMKFGHACYPAHLHKIKILESDLCEVCNKIGDLDHIFFYCQKYRAQSNELFRKVLKLNIESPYNIMHLLALNRKEIYDCLLYFVRITKIQI</sequence>
<dbReference type="Pfam" id="PF00075">
    <property type="entry name" value="RNase_H"/>
    <property type="match status" value="1"/>
</dbReference>
<reference evidence="2" key="1">
    <citation type="submission" date="2025-08" db="UniProtKB">
        <authorList>
            <consortium name="RefSeq"/>
        </authorList>
    </citation>
    <scope>IDENTIFICATION</scope>
    <source>
        <tissue evidence="2">Whole insect</tissue>
    </source>
</reference>
<dbReference type="CDD" id="cd09276">
    <property type="entry name" value="Rnase_HI_RT_non_LTR"/>
    <property type="match status" value="1"/>
</dbReference>
<dbReference type="InterPro" id="IPR012337">
    <property type="entry name" value="RNaseH-like_sf"/>
</dbReference>
<dbReference type="GO" id="GO:0003676">
    <property type="term" value="F:nucleic acid binding"/>
    <property type="evidence" value="ECO:0007669"/>
    <property type="project" value="InterPro"/>
</dbReference>
<dbReference type="SUPFAM" id="SSF53098">
    <property type="entry name" value="Ribonuclease H-like"/>
    <property type="match status" value="1"/>
</dbReference>
<dbReference type="PANTHER" id="PTHR47723:SF24">
    <property type="entry name" value="RNASE H TYPE-1 DOMAIN-CONTAINING PROTEIN"/>
    <property type="match status" value="1"/>
</dbReference>
<dbReference type="GO" id="GO:0004523">
    <property type="term" value="F:RNA-DNA hybrid ribonuclease activity"/>
    <property type="evidence" value="ECO:0007669"/>
    <property type="project" value="InterPro"/>
</dbReference>
<dbReference type="AlphaFoldDB" id="A0A6P7FS11"/>
<dbReference type="Gene3D" id="3.30.420.10">
    <property type="entry name" value="Ribonuclease H-like superfamily/Ribonuclease H"/>
    <property type="match status" value="1"/>
</dbReference>
<gene>
    <name evidence="2" type="primary">LOC114330473</name>
</gene>
<evidence type="ECO:0000313" key="2">
    <source>
        <dbReference type="RefSeq" id="XP_028135620.1"/>
    </source>
</evidence>
<dbReference type="InterPro" id="IPR002156">
    <property type="entry name" value="RNaseH_domain"/>
</dbReference>
<feature type="domain" description="RNase H type-1" evidence="1">
    <location>
        <begin position="1"/>
        <end position="127"/>
    </location>
</feature>